<dbReference type="PANTHER" id="PTHR44259">
    <property type="entry name" value="OS07G0183000 PROTEIN-RELATED"/>
    <property type="match status" value="1"/>
</dbReference>
<accession>A0A9N7NHS1</accession>
<feature type="compositionally biased region" description="Pro residues" evidence="1">
    <location>
        <begin position="75"/>
        <end position="87"/>
    </location>
</feature>
<dbReference type="EMBL" id="CACSLK010027831">
    <property type="protein sequence ID" value="CAA0831034.1"/>
    <property type="molecule type" value="Genomic_DNA"/>
</dbReference>
<evidence type="ECO:0000313" key="3">
    <source>
        <dbReference type="EMBL" id="CAA0831034.1"/>
    </source>
</evidence>
<comment type="caution">
    <text evidence="3">The sequence shown here is derived from an EMBL/GenBank/DDBJ whole genome shotgun (WGS) entry which is preliminary data.</text>
</comment>
<gene>
    <name evidence="3" type="ORF">SHERM_26417</name>
</gene>
<reference evidence="3" key="1">
    <citation type="submission" date="2019-12" db="EMBL/GenBank/DDBJ databases">
        <authorList>
            <person name="Scholes J."/>
        </authorList>
    </citation>
    <scope>NUCLEOTIDE SEQUENCE</scope>
</reference>
<feature type="region of interest" description="Disordered" evidence="1">
    <location>
        <begin position="122"/>
        <end position="147"/>
    </location>
</feature>
<feature type="domain" description="KIB1-4 beta-propeller" evidence="2">
    <location>
        <begin position="144"/>
        <end position="435"/>
    </location>
</feature>
<dbReference type="Proteomes" id="UP001153555">
    <property type="component" value="Unassembled WGS sequence"/>
</dbReference>
<dbReference type="PANTHER" id="PTHR44259:SF37">
    <property type="entry name" value="DUF1618 DOMAIN-CONTAINING PROTEIN"/>
    <property type="match status" value="1"/>
</dbReference>
<dbReference type="AlphaFoldDB" id="A0A9N7NHS1"/>
<sequence>MAFSIRAAALFSSATTTSSRRLSSYRNFAGYYNPKLACSKKPSIKFPPPMLGRNNTSCAVMMMSTSTSRVDDEPQPQPPTTSPWLPKPSPWLMLPPITVDEHSSEHMVYQFYSLGEDKVLSVPKRPTPLSSSKEEDDDDDDGPNNDAKIVGSSHGWLALFHEHNCDLFLYNPLTGRHFKLPPIRTLPHIPDPNLKKGRGCLTSVVVSSSSCNNEWRAVITYGPEQRLAVCCPAQTPTEWTPLGDNYQHESLAYSTRRNLFFSAPRHKDHLEAWNISSSSTTMTQLPVSADPDNYPLAARSRLELDLKVLCEDYRFLVVSEQSDELFHVRRFVLPCMGPDGTLVDEVWYNGFREDMTPYKTVGFDVHKYDPHTGSLKYMDRTLDGLAFFIGPNDGFALQAADYPGLKPDSIYYTDTRCLPEWDDKPYGGHDVGIFSYRDETFWPCYYSCDMSNAMKIVPAPKWFTPTLQPNLVQPNLDFHLS</sequence>
<name>A0A9N7NHS1_STRHE</name>
<dbReference type="OrthoDB" id="1523976at2759"/>
<organism evidence="3 4">
    <name type="scientific">Striga hermonthica</name>
    <name type="common">Purple witchweed</name>
    <name type="synonym">Buchnera hermonthica</name>
    <dbReference type="NCBI Taxonomy" id="68872"/>
    <lineage>
        <taxon>Eukaryota</taxon>
        <taxon>Viridiplantae</taxon>
        <taxon>Streptophyta</taxon>
        <taxon>Embryophyta</taxon>
        <taxon>Tracheophyta</taxon>
        <taxon>Spermatophyta</taxon>
        <taxon>Magnoliopsida</taxon>
        <taxon>eudicotyledons</taxon>
        <taxon>Gunneridae</taxon>
        <taxon>Pentapetalae</taxon>
        <taxon>asterids</taxon>
        <taxon>lamiids</taxon>
        <taxon>Lamiales</taxon>
        <taxon>Orobanchaceae</taxon>
        <taxon>Buchnereae</taxon>
        <taxon>Striga</taxon>
    </lineage>
</organism>
<dbReference type="InterPro" id="IPR005174">
    <property type="entry name" value="KIB1-4_b-propeller"/>
</dbReference>
<evidence type="ECO:0000256" key="1">
    <source>
        <dbReference type="SAM" id="MobiDB-lite"/>
    </source>
</evidence>
<dbReference type="Pfam" id="PF03478">
    <property type="entry name" value="Beta-prop_KIB1-4"/>
    <property type="match status" value="1"/>
</dbReference>
<keyword evidence="4" id="KW-1185">Reference proteome</keyword>
<feature type="region of interest" description="Disordered" evidence="1">
    <location>
        <begin position="65"/>
        <end position="87"/>
    </location>
</feature>
<protein>
    <recommendedName>
        <fullName evidence="2">KIB1-4 beta-propeller domain-containing protein</fullName>
    </recommendedName>
</protein>
<dbReference type="InterPro" id="IPR050942">
    <property type="entry name" value="F-box_BR-signaling"/>
</dbReference>
<evidence type="ECO:0000313" key="4">
    <source>
        <dbReference type="Proteomes" id="UP001153555"/>
    </source>
</evidence>
<evidence type="ECO:0000259" key="2">
    <source>
        <dbReference type="Pfam" id="PF03478"/>
    </source>
</evidence>
<proteinExistence type="predicted"/>
<feature type="compositionally biased region" description="Acidic residues" evidence="1">
    <location>
        <begin position="134"/>
        <end position="143"/>
    </location>
</feature>